<feature type="non-terminal residue" evidence="2">
    <location>
        <position position="1"/>
    </location>
</feature>
<dbReference type="Proteomes" id="UP000054560">
    <property type="component" value="Unassembled WGS sequence"/>
</dbReference>
<reference evidence="2 3" key="1">
    <citation type="submission" date="2011-02" db="EMBL/GenBank/DDBJ databases">
        <title>The Genome Sequence of Sphaeroforma arctica JP610.</title>
        <authorList>
            <consortium name="The Broad Institute Genome Sequencing Platform"/>
            <person name="Russ C."/>
            <person name="Cuomo C."/>
            <person name="Young S.K."/>
            <person name="Zeng Q."/>
            <person name="Gargeya S."/>
            <person name="Alvarado L."/>
            <person name="Berlin A."/>
            <person name="Chapman S.B."/>
            <person name="Chen Z."/>
            <person name="Freedman E."/>
            <person name="Gellesch M."/>
            <person name="Goldberg J."/>
            <person name="Griggs A."/>
            <person name="Gujja S."/>
            <person name="Heilman E."/>
            <person name="Heiman D."/>
            <person name="Howarth C."/>
            <person name="Mehta T."/>
            <person name="Neiman D."/>
            <person name="Pearson M."/>
            <person name="Roberts A."/>
            <person name="Saif S."/>
            <person name="Shea T."/>
            <person name="Shenoy N."/>
            <person name="Sisk P."/>
            <person name="Stolte C."/>
            <person name="Sykes S."/>
            <person name="White J."/>
            <person name="Yandava C."/>
            <person name="Burger G."/>
            <person name="Gray M.W."/>
            <person name="Holland P.W.H."/>
            <person name="King N."/>
            <person name="Lang F.B.F."/>
            <person name="Roger A.J."/>
            <person name="Ruiz-Trillo I."/>
            <person name="Haas B."/>
            <person name="Nusbaum C."/>
            <person name="Birren B."/>
        </authorList>
    </citation>
    <scope>NUCLEOTIDE SEQUENCE [LARGE SCALE GENOMIC DNA]</scope>
    <source>
        <strain evidence="2 3">JP610</strain>
    </source>
</reference>
<organism evidence="2 3">
    <name type="scientific">Sphaeroforma arctica JP610</name>
    <dbReference type="NCBI Taxonomy" id="667725"/>
    <lineage>
        <taxon>Eukaryota</taxon>
        <taxon>Ichthyosporea</taxon>
        <taxon>Ichthyophonida</taxon>
        <taxon>Sphaeroforma</taxon>
    </lineage>
</organism>
<dbReference type="EMBL" id="KQ252790">
    <property type="protein sequence ID" value="KNC69916.1"/>
    <property type="molecule type" value="Genomic_DNA"/>
</dbReference>
<feature type="region of interest" description="Disordered" evidence="1">
    <location>
        <begin position="1"/>
        <end position="24"/>
    </location>
</feature>
<dbReference type="GeneID" id="25918069"/>
<name>A0A0L0EZU1_9EUKA</name>
<evidence type="ECO:0000313" key="2">
    <source>
        <dbReference type="EMBL" id="KNC69916.1"/>
    </source>
</evidence>
<dbReference type="AlphaFoldDB" id="A0A0L0EZU1"/>
<protein>
    <submittedName>
        <fullName evidence="2">Uncharacterized protein</fullName>
    </submittedName>
</protein>
<feature type="compositionally biased region" description="Basic and acidic residues" evidence="1">
    <location>
        <begin position="9"/>
        <end position="23"/>
    </location>
</feature>
<gene>
    <name evidence="2" type="ORF">SARC_17565</name>
</gene>
<sequence length="54" mass="6081">LGTAVPMHDSTEAVPMHEGDGPSKRFKKYRMTRESMGNVVTDQWQKLIAKYGSL</sequence>
<keyword evidence="3" id="KW-1185">Reference proteome</keyword>
<evidence type="ECO:0000256" key="1">
    <source>
        <dbReference type="SAM" id="MobiDB-lite"/>
    </source>
</evidence>
<dbReference type="RefSeq" id="XP_014143818.1">
    <property type="nucleotide sequence ID" value="XM_014288343.1"/>
</dbReference>
<proteinExistence type="predicted"/>
<evidence type="ECO:0000313" key="3">
    <source>
        <dbReference type="Proteomes" id="UP000054560"/>
    </source>
</evidence>
<accession>A0A0L0EZU1</accession>